<dbReference type="EMBL" id="LWDV01000009">
    <property type="protein sequence ID" value="OCL26205.1"/>
    <property type="molecule type" value="Genomic_DNA"/>
</dbReference>
<protein>
    <recommendedName>
        <fullName evidence="4">Carboxypeptidase regulatory-like domain-containing protein</fullName>
    </recommendedName>
</protein>
<evidence type="ECO:0000313" key="3">
    <source>
        <dbReference type="Proteomes" id="UP000093514"/>
    </source>
</evidence>
<comment type="caution">
    <text evidence="2">The sequence shown here is derived from an EMBL/GenBank/DDBJ whole genome shotgun (WGS) entry which is preliminary data.</text>
</comment>
<reference evidence="3" key="1">
    <citation type="submission" date="2016-07" db="EMBL/GenBank/DDBJ databases">
        <authorList>
            <person name="Florea S."/>
            <person name="Webb J.S."/>
            <person name="Jaromczyk J."/>
            <person name="Schardl C.L."/>
        </authorList>
    </citation>
    <scope>NUCLEOTIDE SEQUENCE [LARGE SCALE GENOMIC DNA]</scope>
    <source>
        <strain evidence="3">Z6</strain>
    </source>
</reference>
<keyword evidence="3" id="KW-1185">Reference proteome</keyword>
<dbReference type="OrthoDB" id="2113073at2"/>
<reference evidence="2 3" key="2">
    <citation type="submission" date="2016-08" db="EMBL/GenBank/DDBJ databases">
        <title>Orenia metallireducens sp. nov. strain Z6, a Novel Metal-reducing Firmicute from the Deep Subsurface.</title>
        <authorList>
            <person name="Maxim B.I."/>
            <person name="Kenneth K."/>
            <person name="Flynn T.M."/>
            <person name="Oloughlin E.J."/>
            <person name="Locke R.A."/>
            <person name="Weber J.R."/>
            <person name="Egan S.M."/>
            <person name="Mackie R.I."/>
            <person name="Cann I.K."/>
        </authorList>
    </citation>
    <scope>NUCLEOTIDE SEQUENCE [LARGE SCALE GENOMIC DNA]</scope>
    <source>
        <strain evidence="2 3">Z6</strain>
    </source>
</reference>
<feature type="signal peptide" evidence="1">
    <location>
        <begin position="1"/>
        <end position="22"/>
    </location>
</feature>
<dbReference type="Proteomes" id="UP000093514">
    <property type="component" value="Unassembled WGS sequence"/>
</dbReference>
<dbReference type="PROSITE" id="PS51257">
    <property type="entry name" value="PROKAR_LIPOPROTEIN"/>
    <property type="match status" value="1"/>
</dbReference>
<evidence type="ECO:0008006" key="4">
    <source>
        <dbReference type="Google" id="ProtNLM"/>
    </source>
</evidence>
<evidence type="ECO:0000313" key="2">
    <source>
        <dbReference type="EMBL" id="OCL26205.1"/>
    </source>
</evidence>
<feature type="chain" id="PRO_5038902255" description="Carboxypeptidase regulatory-like domain-containing protein" evidence="1">
    <location>
        <begin position="23"/>
        <end position="939"/>
    </location>
</feature>
<gene>
    <name evidence="2" type="ORF">U472_09335</name>
</gene>
<evidence type="ECO:0000256" key="1">
    <source>
        <dbReference type="SAM" id="SignalP"/>
    </source>
</evidence>
<name>A0A1C0A7G8_9FIRM</name>
<organism evidence="2 3">
    <name type="scientific">Orenia metallireducens</name>
    <dbReference type="NCBI Taxonomy" id="1413210"/>
    <lineage>
        <taxon>Bacteria</taxon>
        <taxon>Bacillati</taxon>
        <taxon>Bacillota</taxon>
        <taxon>Clostridia</taxon>
        <taxon>Halanaerobiales</taxon>
        <taxon>Halobacteroidaceae</taxon>
        <taxon>Orenia</taxon>
    </lineage>
</organism>
<sequence>MKKFKDSVFLLVLLSISILITACSSSDDGVSNNPINDSEATANLTIKVVDASDVNQKLDGTYVRIEGESELKTGTQGTVTFNLKANNTYTISVMPTKDGYIATEGINVDLTNKDKEKTIKVAQELVTETISADTIEVGNGLADMELDDTVKTELAGKEVSVAKAEKTVIDLIAESSADSTGGFDPATEKVLGETYSFKITSGTTDITSQSNILAVNKAIISSTDASDIPAITMKLDLSNLVDDMNNINGDKYGLLAVIIATDGTPAFKKIKGTDININRETGKISGKVPIKDANGNLVAEVNLSIIETKDVDEIEENKETTVEDAKEFVSDLKGHGVNLKEVGKGQAQKIETNIKQDVVPYLVAMGYRLEKVEEVLDVWSELFGLAAENIYAEYPEDIGYGPGDYTIDLSKKEAYDDYINLAYNNWSKYEEEALLYYFPDYNDYRTDWEQYQQENYYTYYQYRDYYFGEHNSQYNDYYEDEVYEFVDGYIEKAIRNEAEEATNFIIAKQLDENPREIDKWEWNLTFANTQEKVTIGINNPQDILSIEEVDSQEYEGYEKAIIDFTKADFSYLHTSGTDSTMNWSLDFTVDGAETQTIKQVDIDEYSWEDSNGVNIVRYRYDDTFIIPTKGSIKVTGIMKDSLNFTDEDGVFVDMYEDGIYDTDDELPVDVPAIGEVVLGAVVNIDLTDSKSISYNGSFDSEEFDYQGDAEVKFAKFPSSLQAIADGDESPVVSSFNSSGEFTTKVFKISGSTKVDFVFEEVEEDNIIFPNTINFAGSYQDMSVDNGFALNGSLDIDLGVENVDLKALYQDSETHENYLGGTVTLNGQLKDIKYGDVNLDIKIVRDGYEHLTTDFRYDYSGDKFIEGEVIVGANSDYKLTAYNQANLQLIMTEYADTEQEKIGEIRNYYGTKIYGEIIAADDPFVQFSDNTIMTILPDKE</sequence>
<proteinExistence type="predicted"/>
<accession>A0A1C0A7G8</accession>
<keyword evidence="1" id="KW-0732">Signal</keyword>
<dbReference type="AlphaFoldDB" id="A0A1C0A7G8"/>
<dbReference type="RefSeq" id="WP_068717794.1">
    <property type="nucleotide sequence ID" value="NZ_LWDV01000009.1"/>
</dbReference>